<comment type="caution">
    <text evidence="1">The sequence shown here is derived from an EMBL/GenBank/DDBJ whole genome shotgun (WGS) entry which is preliminary data.</text>
</comment>
<organism evidence="1 2">
    <name type="scientific">Mycena metata</name>
    <dbReference type="NCBI Taxonomy" id="1033252"/>
    <lineage>
        <taxon>Eukaryota</taxon>
        <taxon>Fungi</taxon>
        <taxon>Dikarya</taxon>
        <taxon>Basidiomycota</taxon>
        <taxon>Agaricomycotina</taxon>
        <taxon>Agaricomycetes</taxon>
        <taxon>Agaricomycetidae</taxon>
        <taxon>Agaricales</taxon>
        <taxon>Marasmiineae</taxon>
        <taxon>Mycenaceae</taxon>
        <taxon>Mycena</taxon>
    </lineage>
</organism>
<dbReference type="EMBL" id="JARKIB010000358">
    <property type="protein sequence ID" value="KAJ7712769.1"/>
    <property type="molecule type" value="Genomic_DNA"/>
</dbReference>
<accession>A0AAD7H5B3</accession>
<evidence type="ECO:0000313" key="2">
    <source>
        <dbReference type="Proteomes" id="UP001215598"/>
    </source>
</evidence>
<gene>
    <name evidence="1" type="ORF">B0H16DRAFT_1479154</name>
</gene>
<evidence type="ECO:0000313" key="1">
    <source>
        <dbReference type="EMBL" id="KAJ7712769.1"/>
    </source>
</evidence>
<reference evidence="1" key="1">
    <citation type="submission" date="2023-03" db="EMBL/GenBank/DDBJ databases">
        <title>Massive genome expansion in bonnet fungi (Mycena s.s.) driven by repeated elements and novel gene families across ecological guilds.</title>
        <authorList>
            <consortium name="Lawrence Berkeley National Laboratory"/>
            <person name="Harder C.B."/>
            <person name="Miyauchi S."/>
            <person name="Viragh M."/>
            <person name="Kuo A."/>
            <person name="Thoen E."/>
            <person name="Andreopoulos B."/>
            <person name="Lu D."/>
            <person name="Skrede I."/>
            <person name="Drula E."/>
            <person name="Henrissat B."/>
            <person name="Morin E."/>
            <person name="Kohler A."/>
            <person name="Barry K."/>
            <person name="LaButti K."/>
            <person name="Morin E."/>
            <person name="Salamov A."/>
            <person name="Lipzen A."/>
            <person name="Mereny Z."/>
            <person name="Hegedus B."/>
            <person name="Baldrian P."/>
            <person name="Stursova M."/>
            <person name="Weitz H."/>
            <person name="Taylor A."/>
            <person name="Grigoriev I.V."/>
            <person name="Nagy L.G."/>
            <person name="Martin F."/>
            <person name="Kauserud H."/>
        </authorList>
    </citation>
    <scope>NUCLEOTIDE SEQUENCE</scope>
    <source>
        <strain evidence="1">CBHHK182m</strain>
    </source>
</reference>
<protein>
    <submittedName>
        <fullName evidence="1">Uncharacterized protein</fullName>
    </submittedName>
</protein>
<dbReference type="Proteomes" id="UP001215598">
    <property type="component" value="Unassembled WGS sequence"/>
</dbReference>
<keyword evidence="2" id="KW-1185">Reference proteome</keyword>
<proteinExistence type="predicted"/>
<sequence length="214" mass="24035">MSVLLFPFEQLLHGPSHTTTAENTYLRAPNFCVARCNLPQFVLVADTTGMKEEFTPAVFRYLSELLSRFKIGAAGYIILVASRNAALSYFAVYMAACVWVSNNVEGSYKHSVSLAMTVDAKQSHRANGAVSSNVYCAQDKPWYPLGHGWVFMYILFAFRICRPILGGKREIHLKESVSLEDVDWHDNLYGCRHDPSIPPDPPSFGCKYAKNRKT</sequence>
<name>A0AAD7H5B3_9AGAR</name>
<dbReference type="AlphaFoldDB" id="A0AAD7H5B3"/>